<reference evidence="1" key="1">
    <citation type="journal article" date="2021" name="Proc. Natl. Acad. Sci. U.S.A.">
        <title>A Catalog of Tens of Thousands of Viruses from Human Metagenomes Reveals Hidden Associations with Chronic Diseases.</title>
        <authorList>
            <person name="Tisza M.J."/>
            <person name="Buck C.B."/>
        </authorList>
    </citation>
    <scope>NUCLEOTIDE SEQUENCE</scope>
    <source>
        <strain evidence="1">Ctvns3</strain>
    </source>
</reference>
<sequence length="59" mass="7030">MKYQVCRGCGDHLDAGEAVNGYCRECLEEKEKRKDIVYRMQCMVASKDFKQMEMEEFIR</sequence>
<organism evidence="1">
    <name type="scientific">Myoviridae sp. ctvns3</name>
    <dbReference type="NCBI Taxonomy" id="2825204"/>
    <lineage>
        <taxon>Viruses</taxon>
        <taxon>Duplodnaviria</taxon>
        <taxon>Heunggongvirae</taxon>
        <taxon>Uroviricota</taxon>
        <taxon>Caudoviricetes</taxon>
    </lineage>
</organism>
<proteinExistence type="predicted"/>
<name>A0A8S5PDU9_9CAUD</name>
<protein>
    <submittedName>
        <fullName evidence="1">Uncharacterized protein</fullName>
    </submittedName>
</protein>
<dbReference type="EMBL" id="BK015391">
    <property type="protein sequence ID" value="DAE04627.1"/>
    <property type="molecule type" value="Genomic_DNA"/>
</dbReference>
<accession>A0A8S5PDU9</accession>
<evidence type="ECO:0000313" key="1">
    <source>
        <dbReference type="EMBL" id="DAE04627.1"/>
    </source>
</evidence>